<evidence type="ECO:0000256" key="1">
    <source>
        <dbReference type="SAM" id="MobiDB-lite"/>
    </source>
</evidence>
<feature type="region of interest" description="Disordered" evidence="1">
    <location>
        <begin position="133"/>
        <end position="154"/>
    </location>
</feature>
<feature type="domain" description="Ig-like" evidence="2">
    <location>
        <begin position="33"/>
        <end position="96"/>
    </location>
</feature>
<dbReference type="InterPro" id="IPR050199">
    <property type="entry name" value="IgHV"/>
</dbReference>
<organism evidence="3 4">
    <name type="scientific">Chelonia mydas</name>
    <name type="common">Green sea-turtle</name>
    <name type="synonym">Chelonia agassizi</name>
    <dbReference type="NCBI Taxonomy" id="8469"/>
    <lineage>
        <taxon>Eukaryota</taxon>
        <taxon>Metazoa</taxon>
        <taxon>Chordata</taxon>
        <taxon>Craniata</taxon>
        <taxon>Vertebrata</taxon>
        <taxon>Euteleostomi</taxon>
        <taxon>Archelosauria</taxon>
        <taxon>Testudinata</taxon>
        <taxon>Testudines</taxon>
        <taxon>Cryptodira</taxon>
        <taxon>Durocryptodira</taxon>
        <taxon>Americhelydia</taxon>
        <taxon>Chelonioidea</taxon>
        <taxon>Cheloniidae</taxon>
        <taxon>Chelonia</taxon>
    </lineage>
</organism>
<name>M7BXQ1_CHEMY</name>
<evidence type="ECO:0000313" key="3">
    <source>
        <dbReference type="EMBL" id="EMP41994.1"/>
    </source>
</evidence>
<dbReference type="AlphaFoldDB" id="M7BXQ1"/>
<dbReference type="Proteomes" id="UP000031443">
    <property type="component" value="Unassembled WGS sequence"/>
</dbReference>
<feature type="compositionally biased region" description="Polar residues" evidence="1">
    <location>
        <begin position="133"/>
        <end position="148"/>
    </location>
</feature>
<proteinExistence type="predicted"/>
<evidence type="ECO:0000313" key="4">
    <source>
        <dbReference type="Proteomes" id="UP000031443"/>
    </source>
</evidence>
<dbReference type="STRING" id="8469.M7BXQ1"/>
<protein>
    <recommendedName>
        <fullName evidence="2">Ig-like domain-containing protein</fullName>
    </recommendedName>
</protein>
<keyword evidence="4" id="KW-1185">Reference proteome</keyword>
<dbReference type="InterPro" id="IPR013783">
    <property type="entry name" value="Ig-like_fold"/>
</dbReference>
<evidence type="ECO:0000259" key="2">
    <source>
        <dbReference type="PROSITE" id="PS50835"/>
    </source>
</evidence>
<dbReference type="PANTHER" id="PTHR23266">
    <property type="entry name" value="IMMUNOGLOBULIN HEAVY CHAIN"/>
    <property type="match status" value="1"/>
</dbReference>
<reference evidence="4" key="1">
    <citation type="journal article" date="2013" name="Nat. Genet.">
        <title>The draft genomes of soft-shell turtle and green sea turtle yield insights into the development and evolution of the turtle-specific body plan.</title>
        <authorList>
            <person name="Wang Z."/>
            <person name="Pascual-Anaya J."/>
            <person name="Zadissa A."/>
            <person name="Li W."/>
            <person name="Niimura Y."/>
            <person name="Huang Z."/>
            <person name="Li C."/>
            <person name="White S."/>
            <person name="Xiong Z."/>
            <person name="Fang D."/>
            <person name="Wang B."/>
            <person name="Ming Y."/>
            <person name="Chen Y."/>
            <person name="Zheng Y."/>
            <person name="Kuraku S."/>
            <person name="Pignatelli M."/>
            <person name="Herrero J."/>
            <person name="Beal K."/>
            <person name="Nozawa M."/>
            <person name="Li Q."/>
            <person name="Wang J."/>
            <person name="Zhang H."/>
            <person name="Yu L."/>
            <person name="Shigenobu S."/>
            <person name="Wang J."/>
            <person name="Liu J."/>
            <person name="Flicek P."/>
            <person name="Searle S."/>
            <person name="Wang J."/>
            <person name="Kuratani S."/>
            <person name="Yin Y."/>
            <person name="Aken B."/>
            <person name="Zhang G."/>
            <person name="Irie N."/>
        </authorList>
    </citation>
    <scope>NUCLEOTIDE SEQUENCE [LARGE SCALE GENOMIC DNA]</scope>
</reference>
<gene>
    <name evidence="3" type="ORF">UY3_00747</name>
</gene>
<sequence length="154" mass="16133">MVSVDTAKNRVSLQRRSLTAVDTATYSCARSYPVTRSKAETGVLAQVQPVQSGPGTVKPGETLTLTCAVSGVAITDSSYGWDWIRQPPGTGLEWVRLVQSSPGAAKPGETLTLTCAVSGFSITSSGYGWDWSSSPPAKTWSGSDSDTTVKGVKT</sequence>
<dbReference type="Gene3D" id="2.60.40.10">
    <property type="entry name" value="Immunoglobulins"/>
    <property type="match status" value="3"/>
</dbReference>
<dbReference type="PROSITE" id="PS50835">
    <property type="entry name" value="IG_LIKE"/>
    <property type="match status" value="1"/>
</dbReference>
<dbReference type="InterPro" id="IPR036179">
    <property type="entry name" value="Ig-like_dom_sf"/>
</dbReference>
<dbReference type="InterPro" id="IPR007110">
    <property type="entry name" value="Ig-like_dom"/>
</dbReference>
<dbReference type="SUPFAM" id="SSF48726">
    <property type="entry name" value="Immunoglobulin"/>
    <property type="match status" value="3"/>
</dbReference>
<dbReference type="EMBL" id="KB479855">
    <property type="protein sequence ID" value="EMP41994.1"/>
    <property type="molecule type" value="Genomic_DNA"/>
</dbReference>
<accession>M7BXQ1</accession>